<dbReference type="Proteomes" id="UP000220340">
    <property type="component" value="Unassembled WGS sequence"/>
</dbReference>
<reference evidence="1 3" key="1">
    <citation type="submission" date="2016-09" db="EMBL/GenBank/DDBJ databases">
        <title>genome sequences of unsequenced Mycobacteria.</title>
        <authorList>
            <person name="Greninger A.L."/>
            <person name="Jerome K.R."/>
            <person name="Mcnair B."/>
            <person name="Wallis C."/>
            <person name="Fang F."/>
        </authorList>
    </citation>
    <scope>NUCLEOTIDE SEQUENCE [LARGE SCALE GENOMIC DNA]</scope>
    <source>
        <strain evidence="1 3">BM1</strain>
    </source>
</reference>
<gene>
    <name evidence="1" type="ORF">BV510_16440</name>
    <name evidence="2" type="ORF">CRI78_00890</name>
</gene>
<protein>
    <submittedName>
        <fullName evidence="2">Uncharacterized protein</fullName>
    </submittedName>
</protein>
<evidence type="ECO:0000313" key="1">
    <source>
        <dbReference type="EMBL" id="OPE53283.1"/>
    </source>
</evidence>
<dbReference type="STRING" id="1801.BRW64_09950"/>
<dbReference type="EMBL" id="PDCR01000001">
    <property type="protein sequence ID" value="PEG56444.1"/>
    <property type="molecule type" value="Genomic_DNA"/>
</dbReference>
<accession>A0A1Q4HGC9</accession>
<keyword evidence="4" id="KW-1185">Reference proteome</keyword>
<evidence type="ECO:0000313" key="3">
    <source>
        <dbReference type="Proteomes" id="UP000191039"/>
    </source>
</evidence>
<evidence type="ECO:0000313" key="2">
    <source>
        <dbReference type="EMBL" id="PEG56444.1"/>
    </source>
</evidence>
<dbReference type="EMBL" id="MIJD01000171">
    <property type="protein sequence ID" value="OPE53283.1"/>
    <property type="molecule type" value="Genomic_DNA"/>
</dbReference>
<reference evidence="2 4" key="2">
    <citation type="submission" date="2017-10" db="EMBL/GenBank/DDBJ databases">
        <title>The new phylogeny of genus Mycobacterium.</title>
        <authorList>
            <person name="Tortoli E."/>
            <person name="Trovato A."/>
            <person name="Cirillo D.M."/>
        </authorList>
    </citation>
    <scope>NUCLEOTIDE SEQUENCE [LARGE SCALE GENOMIC DNA]</scope>
    <source>
        <strain evidence="2 4">IP141170001</strain>
    </source>
</reference>
<dbReference type="AlphaFoldDB" id="A0A1Q4HGC9"/>
<proteinExistence type="predicted"/>
<dbReference type="Proteomes" id="UP000191039">
    <property type="component" value="Unassembled WGS sequence"/>
</dbReference>
<name>A0A1Q4HGC9_9MYCO</name>
<comment type="caution">
    <text evidence="2">The sequence shown here is derived from an EMBL/GenBank/DDBJ whole genome shotgun (WGS) entry which is preliminary data.</text>
</comment>
<organism evidence="2 4">
    <name type="scientific">Mycolicibacterium diernhoferi</name>
    <dbReference type="NCBI Taxonomy" id="1801"/>
    <lineage>
        <taxon>Bacteria</taxon>
        <taxon>Bacillati</taxon>
        <taxon>Actinomycetota</taxon>
        <taxon>Actinomycetes</taxon>
        <taxon>Mycobacteriales</taxon>
        <taxon>Mycobacteriaceae</taxon>
        <taxon>Mycolicibacterium</taxon>
    </lineage>
</organism>
<evidence type="ECO:0000313" key="4">
    <source>
        <dbReference type="Proteomes" id="UP000220340"/>
    </source>
</evidence>
<sequence length="225" mass="24253">MSPVVSESVELASRVVTALRVLREAGEVPLRCNKGPIRTAIAAAVRALTEDNLGAKVRPWHLSALRRRAAELGPVTGAVAVHLDEAVLVAELLPNRDRILLCGDEDHWRLVRFLDPAEATDEVRLVPETTREITLDGFSPDAVLAALGITLPDDVELDIESADLGRGETRTVLRYLFTDAGRSVLAEEITDGATPTWSRLRGVLIDGGRGALVTANRDGARLIMG</sequence>